<organism evidence="7 8">
    <name type="scientific">candidate division KSB3 bacterium</name>
    <dbReference type="NCBI Taxonomy" id="2044937"/>
    <lineage>
        <taxon>Bacteria</taxon>
        <taxon>candidate division KSB3</taxon>
    </lineage>
</organism>
<dbReference type="Pfam" id="PF02653">
    <property type="entry name" value="BPD_transp_2"/>
    <property type="match status" value="1"/>
</dbReference>
<dbReference type="EMBL" id="PDPS01000027">
    <property type="protein sequence ID" value="PID57414.1"/>
    <property type="molecule type" value="Genomic_DNA"/>
</dbReference>
<evidence type="ECO:0000256" key="4">
    <source>
        <dbReference type="ARBA" id="ARBA00022989"/>
    </source>
</evidence>
<dbReference type="PANTHER" id="PTHR47089:SF1">
    <property type="entry name" value="GUANOSINE ABC TRANSPORTER PERMEASE PROTEIN NUPP"/>
    <property type="match status" value="1"/>
</dbReference>
<feature type="transmembrane region" description="Helical" evidence="6">
    <location>
        <begin position="121"/>
        <end position="140"/>
    </location>
</feature>
<feature type="transmembrane region" description="Helical" evidence="6">
    <location>
        <begin position="202"/>
        <end position="220"/>
    </location>
</feature>
<evidence type="ECO:0000256" key="3">
    <source>
        <dbReference type="ARBA" id="ARBA00022692"/>
    </source>
</evidence>
<protein>
    <submittedName>
        <fullName evidence="7">ABC transporter permease</fullName>
    </submittedName>
</protein>
<feature type="transmembrane region" description="Helical" evidence="6">
    <location>
        <begin position="63"/>
        <end position="86"/>
    </location>
</feature>
<evidence type="ECO:0000256" key="5">
    <source>
        <dbReference type="ARBA" id="ARBA00023136"/>
    </source>
</evidence>
<evidence type="ECO:0000256" key="6">
    <source>
        <dbReference type="SAM" id="Phobius"/>
    </source>
</evidence>
<sequence>MGCIARIKTVILRKDQYRFSMWLYPISSILLAFICGGLMLLLLKLNPLQIYKTMLLMTLKDPYSIGEIFVKATPLMLSALSFAFAFHAGLFNIGADGQLYMGALAAVLVSLKFAGLGTAGILVLAFLLSALAGGLWSGLAGWLKAKFNANEIIITIMLNYVAFQIINFMVNGPIKEQLGAYPQSDPIPKQAYIPLMFSRSRLHWGLVLALLFVAVFYLLLIKTTLGFKIRAVGLNGEAAEYAGIQTKQVLIVTMLLTGVFAGVAGFIEINGVQHILIQGFSPNIGGEGTIIALLAYTNPIGIVLASLFFGFLKVGANIIQQTSKVPTSAITMIEGFVVIFVLISYYIQGMVAQRQSKKLTARTQTSTE</sequence>
<dbReference type="AlphaFoldDB" id="A0A2G6E5R3"/>
<evidence type="ECO:0000256" key="1">
    <source>
        <dbReference type="ARBA" id="ARBA00004651"/>
    </source>
</evidence>
<dbReference type="GO" id="GO:0005886">
    <property type="term" value="C:plasma membrane"/>
    <property type="evidence" value="ECO:0007669"/>
    <property type="project" value="UniProtKB-SubCell"/>
</dbReference>
<comment type="subcellular location">
    <subcellularLocation>
        <location evidence="1">Cell membrane</location>
        <topology evidence="1">Multi-pass membrane protein</topology>
    </subcellularLocation>
</comment>
<feature type="transmembrane region" description="Helical" evidence="6">
    <location>
        <begin position="289"/>
        <end position="312"/>
    </location>
</feature>
<feature type="transmembrane region" description="Helical" evidence="6">
    <location>
        <begin position="152"/>
        <end position="170"/>
    </location>
</feature>
<feature type="transmembrane region" description="Helical" evidence="6">
    <location>
        <begin position="21"/>
        <end position="43"/>
    </location>
</feature>
<dbReference type="GO" id="GO:0022857">
    <property type="term" value="F:transmembrane transporter activity"/>
    <property type="evidence" value="ECO:0007669"/>
    <property type="project" value="InterPro"/>
</dbReference>
<gene>
    <name evidence="7" type="ORF">CSB45_07785</name>
</gene>
<keyword evidence="2" id="KW-1003">Cell membrane</keyword>
<comment type="caution">
    <text evidence="7">The sequence shown here is derived from an EMBL/GenBank/DDBJ whole genome shotgun (WGS) entry which is preliminary data.</text>
</comment>
<feature type="transmembrane region" description="Helical" evidence="6">
    <location>
        <begin position="324"/>
        <end position="347"/>
    </location>
</feature>
<keyword evidence="3 6" id="KW-0812">Transmembrane</keyword>
<dbReference type="Proteomes" id="UP000229740">
    <property type="component" value="Unassembled WGS sequence"/>
</dbReference>
<keyword evidence="5 6" id="KW-0472">Membrane</keyword>
<feature type="transmembrane region" description="Helical" evidence="6">
    <location>
        <begin position="98"/>
        <end position="115"/>
    </location>
</feature>
<accession>A0A2G6E5R3</accession>
<keyword evidence="4 6" id="KW-1133">Transmembrane helix</keyword>
<dbReference type="PANTHER" id="PTHR47089">
    <property type="entry name" value="ABC TRANSPORTER, PERMEASE PROTEIN"/>
    <property type="match status" value="1"/>
</dbReference>
<dbReference type="CDD" id="cd06580">
    <property type="entry name" value="TM_PBP1_transp_TpRbsC_like"/>
    <property type="match status" value="1"/>
</dbReference>
<evidence type="ECO:0000313" key="7">
    <source>
        <dbReference type="EMBL" id="PID57414.1"/>
    </source>
</evidence>
<evidence type="ECO:0000313" key="8">
    <source>
        <dbReference type="Proteomes" id="UP000229740"/>
    </source>
</evidence>
<feature type="transmembrane region" description="Helical" evidence="6">
    <location>
        <begin position="249"/>
        <end position="269"/>
    </location>
</feature>
<name>A0A2G6E5R3_9BACT</name>
<evidence type="ECO:0000256" key="2">
    <source>
        <dbReference type="ARBA" id="ARBA00022475"/>
    </source>
</evidence>
<proteinExistence type="predicted"/>
<reference evidence="7 8" key="1">
    <citation type="submission" date="2017-10" db="EMBL/GenBank/DDBJ databases">
        <title>Novel microbial diversity and functional potential in the marine mammal oral microbiome.</title>
        <authorList>
            <person name="Dudek N.K."/>
            <person name="Sun C.L."/>
            <person name="Burstein D."/>
            <person name="Kantor R.S."/>
            <person name="Aliaga Goltsman D.S."/>
            <person name="Bik E.M."/>
            <person name="Thomas B.C."/>
            <person name="Banfield J.F."/>
            <person name="Relman D.A."/>
        </authorList>
    </citation>
    <scope>NUCLEOTIDE SEQUENCE [LARGE SCALE GENOMIC DNA]</scope>
    <source>
        <strain evidence="7">DOLZORAL124_49_17</strain>
    </source>
</reference>
<dbReference type="InterPro" id="IPR001851">
    <property type="entry name" value="ABC_transp_permease"/>
</dbReference>